<name>A0A2S0VS11_9ALTE</name>
<dbReference type="Proteomes" id="UP000244441">
    <property type="component" value="Chromosome"/>
</dbReference>
<accession>A0A2S0VS11</accession>
<organism evidence="2 3">
    <name type="scientific">Saccharobesus litoralis</name>
    <dbReference type="NCBI Taxonomy" id="2172099"/>
    <lineage>
        <taxon>Bacteria</taxon>
        <taxon>Pseudomonadati</taxon>
        <taxon>Pseudomonadota</taxon>
        <taxon>Gammaproteobacteria</taxon>
        <taxon>Alteromonadales</taxon>
        <taxon>Alteromonadaceae</taxon>
        <taxon>Saccharobesus</taxon>
    </lineage>
</organism>
<proteinExistence type="predicted"/>
<gene>
    <name evidence="2" type="ORF">C2869_11115</name>
</gene>
<keyword evidence="3" id="KW-1185">Reference proteome</keyword>
<dbReference type="AlphaFoldDB" id="A0A2S0VS11"/>
<protein>
    <submittedName>
        <fullName evidence="2">Uncharacterized protein</fullName>
    </submittedName>
</protein>
<sequence length="575" mass="64363">MTGCVTTRQGYNVSPTSQVKNGQLLAAKTTFRLRYSDSGKDRLLHHLELGTINHLMGNYTQSNIHFSAAEQLSEEFYTTSISEKAAELLTGPQYTTYKGFVFENTFINYFKALNYLKKGQEDHKLSPTEIDAALVEIRRLGLRLSELTRQTGGYAQTNNTDKKQSTASEIYNLFKRAFGNSTAGLELEYKDDAFAHYLSGLLYETNRDFDSARIEYKKAATAYENGFAKQYQLNNKVVQQAWFDTIKVMLKDGGYQQEAKRLINQKLNQQQAQKVVKASQQAELVIIQHVGTVPERQRINILLTLDKRAKSLVLSPILSGPFAQRREKAYWFQMLYADNQLFDIIKNYIAGDIPAAVMGTQQKRIPLGGDLWNLAEDIGMLDALNTPITVSVPYYPAIKPSLSGSSVYINGKKYAELETVESLSLIALQEQIRSANEFIYASLTREIVKAIFAHKALKETGLLDKGIWGDIAKGATALVNILTAQADTRNWLTLPESIKLARFNLPVGEHKVSLMSKTSDGKNINQTYTVKVAADQPYILQTKTYAEQANTVNKPTNLVNSSAKPTHVSQISSIE</sequence>
<reference evidence="2 3" key="1">
    <citation type="submission" date="2018-01" db="EMBL/GenBank/DDBJ databases">
        <title>Genome sequence of a Cantenovulum-like bacteria.</title>
        <authorList>
            <person name="Tan W.R."/>
            <person name="Lau N.-S."/>
            <person name="Go F."/>
            <person name="Amirul A.-A.A."/>
        </authorList>
    </citation>
    <scope>NUCLEOTIDE SEQUENCE [LARGE SCALE GENOMIC DNA]</scope>
    <source>
        <strain evidence="2 3">CCB-QB4</strain>
    </source>
</reference>
<evidence type="ECO:0000256" key="1">
    <source>
        <dbReference type="SAM" id="MobiDB-lite"/>
    </source>
</evidence>
<dbReference type="InterPro" id="IPR011990">
    <property type="entry name" value="TPR-like_helical_dom_sf"/>
</dbReference>
<evidence type="ECO:0000313" key="3">
    <source>
        <dbReference type="Proteomes" id="UP000244441"/>
    </source>
</evidence>
<dbReference type="SUPFAM" id="SSF48452">
    <property type="entry name" value="TPR-like"/>
    <property type="match status" value="1"/>
</dbReference>
<dbReference type="EMBL" id="CP026604">
    <property type="protein sequence ID" value="AWB66952.1"/>
    <property type="molecule type" value="Genomic_DNA"/>
</dbReference>
<dbReference type="KEGG" id="cate:C2869_11115"/>
<evidence type="ECO:0000313" key="2">
    <source>
        <dbReference type="EMBL" id="AWB66952.1"/>
    </source>
</evidence>
<feature type="region of interest" description="Disordered" evidence="1">
    <location>
        <begin position="556"/>
        <end position="575"/>
    </location>
</feature>